<gene>
    <name evidence="1" type="ORF">MLD38_024581</name>
</gene>
<accession>A0ACB9NZJ1</accession>
<protein>
    <submittedName>
        <fullName evidence="1">Uncharacterized protein</fullName>
    </submittedName>
</protein>
<evidence type="ECO:0000313" key="1">
    <source>
        <dbReference type="EMBL" id="KAI4339665.1"/>
    </source>
</evidence>
<organism evidence="1 2">
    <name type="scientific">Melastoma candidum</name>
    <dbReference type="NCBI Taxonomy" id="119954"/>
    <lineage>
        <taxon>Eukaryota</taxon>
        <taxon>Viridiplantae</taxon>
        <taxon>Streptophyta</taxon>
        <taxon>Embryophyta</taxon>
        <taxon>Tracheophyta</taxon>
        <taxon>Spermatophyta</taxon>
        <taxon>Magnoliopsida</taxon>
        <taxon>eudicotyledons</taxon>
        <taxon>Gunneridae</taxon>
        <taxon>Pentapetalae</taxon>
        <taxon>rosids</taxon>
        <taxon>malvids</taxon>
        <taxon>Myrtales</taxon>
        <taxon>Melastomataceae</taxon>
        <taxon>Melastomatoideae</taxon>
        <taxon>Melastomateae</taxon>
        <taxon>Melastoma</taxon>
    </lineage>
</organism>
<reference evidence="2" key="1">
    <citation type="journal article" date="2023" name="Front. Plant Sci.">
        <title>Chromosomal-level genome assembly of Melastoma candidum provides insights into trichome evolution.</title>
        <authorList>
            <person name="Zhong Y."/>
            <person name="Wu W."/>
            <person name="Sun C."/>
            <person name="Zou P."/>
            <person name="Liu Y."/>
            <person name="Dai S."/>
            <person name="Zhou R."/>
        </authorList>
    </citation>
    <scope>NUCLEOTIDE SEQUENCE [LARGE SCALE GENOMIC DNA]</scope>
</reference>
<keyword evidence="2" id="KW-1185">Reference proteome</keyword>
<evidence type="ECO:0000313" key="2">
    <source>
        <dbReference type="Proteomes" id="UP001057402"/>
    </source>
</evidence>
<sequence length="204" mass="22949">MFGISMIRRILRNFVPDEFCPDPIPDAAFESLDAGDRVLFGEDSDVMFPYILPPTTYVLPSAAGIIGEMGQLVNGSSMQAKSNTSDVELEELNVRTFLGCLLCWFQLSGTGIHNHPPLLPINLVIVGLSGSILHYFPRCSWYRNQRIHETQQNIMIPILNSPLALISIDQRRPSRGPTKLNWLSKQRGHQDALRYELLREAATE</sequence>
<dbReference type="EMBL" id="CM042886">
    <property type="protein sequence ID" value="KAI4339665.1"/>
    <property type="molecule type" value="Genomic_DNA"/>
</dbReference>
<proteinExistence type="predicted"/>
<dbReference type="Proteomes" id="UP001057402">
    <property type="component" value="Chromosome 7"/>
</dbReference>
<name>A0ACB9NZJ1_9MYRT</name>
<comment type="caution">
    <text evidence="1">The sequence shown here is derived from an EMBL/GenBank/DDBJ whole genome shotgun (WGS) entry which is preliminary data.</text>
</comment>